<dbReference type="Pfam" id="PF03172">
    <property type="entry name" value="HSR"/>
    <property type="match status" value="1"/>
</dbReference>
<dbReference type="EMBL" id="AHAT01038404">
    <property type="status" value="NOT_ANNOTATED_CDS"/>
    <property type="molecule type" value="Genomic_DNA"/>
</dbReference>
<dbReference type="InterPro" id="IPR043563">
    <property type="entry name" value="Sp110/Sp140/Sp140L-like"/>
</dbReference>
<reference evidence="3" key="3">
    <citation type="submission" date="2025-09" db="UniProtKB">
        <authorList>
            <consortium name="Ensembl"/>
        </authorList>
    </citation>
    <scope>IDENTIFICATION</scope>
</reference>
<accession>W5N1C6</accession>
<dbReference type="AlphaFoldDB" id="W5N1C6"/>
<dbReference type="EMBL" id="AHAT01038405">
    <property type="status" value="NOT_ANNOTATED_CDS"/>
    <property type="molecule type" value="Genomic_DNA"/>
</dbReference>
<dbReference type="PANTHER" id="PTHR46386:SF1">
    <property type="entry name" value="NUCLEAR BODY PROTEIN SP140-LIKE PROTEIN"/>
    <property type="match status" value="1"/>
</dbReference>
<evidence type="ECO:0000313" key="4">
    <source>
        <dbReference type="Proteomes" id="UP000018468"/>
    </source>
</evidence>
<reference evidence="3" key="2">
    <citation type="submission" date="2025-08" db="UniProtKB">
        <authorList>
            <consortium name="Ensembl"/>
        </authorList>
    </citation>
    <scope>IDENTIFICATION</scope>
</reference>
<feature type="region of interest" description="Disordered" evidence="1">
    <location>
        <begin position="104"/>
        <end position="157"/>
    </location>
</feature>
<dbReference type="EMBL" id="AHAT01038406">
    <property type="status" value="NOT_ANNOTATED_CDS"/>
    <property type="molecule type" value="Genomic_DNA"/>
</dbReference>
<dbReference type="HOGENOM" id="CLU_1681930_0_0_1"/>
<feature type="domain" description="HSR" evidence="2">
    <location>
        <begin position="9"/>
        <end position="100"/>
    </location>
</feature>
<dbReference type="EMBL" id="AHAT01038403">
    <property type="status" value="NOT_ANNOTATED_CDS"/>
    <property type="molecule type" value="Genomic_DNA"/>
</dbReference>
<dbReference type="Ensembl" id="ENSLOCT00000014464.1">
    <property type="protein sequence ID" value="ENSLOCP00000014435.1"/>
    <property type="gene ID" value="ENSLOCG00000011736.1"/>
</dbReference>
<name>W5N1C6_LEPOC</name>
<dbReference type="GO" id="GO:0005634">
    <property type="term" value="C:nucleus"/>
    <property type="evidence" value="ECO:0007669"/>
    <property type="project" value="InterPro"/>
</dbReference>
<dbReference type="GeneTree" id="ENSGT00940000166738"/>
<sequence>MDTLSQRSEQELRSFFRRKRTELSCLREPERLLNQLRDLDVIAEDQPEKVIQAKNKERALYQLLQQLEEKTPHKIRDFWECAFKEHILEIYPEVKSLKEELFASTAPAPRKLPETEEKVEEFKSKEQPGPSIKMKAPQKEKKNPRKQAGGTVHQISP</sequence>
<evidence type="ECO:0000313" key="3">
    <source>
        <dbReference type="Ensembl" id="ENSLOCP00000014435.1"/>
    </source>
</evidence>
<dbReference type="PANTHER" id="PTHR46386">
    <property type="entry name" value="NUCLEAR BODY PROTEIN SP140"/>
    <property type="match status" value="1"/>
</dbReference>
<dbReference type="EMBL" id="AHAT01036282">
    <property type="status" value="NOT_ANNOTATED_CDS"/>
    <property type="molecule type" value="Genomic_DNA"/>
</dbReference>
<reference evidence="4" key="1">
    <citation type="submission" date="2011-12" db="EMBL/GenBank/DDBJ databases">
        <title>The Draft Genome of Lepisosteus oculatus.</title>
        <authorList>
            <consortium name="The Broad Institute Genome Assembly &amp; Analysis Group"/>
            <consortium name="Computational R&amp;D Group"/>
            <consortium name="and Sequencing Platform"/>
            <person name="Di Palma F."/>
            <person name="Alfoldi J."/>
            <person name="Johnson J."/>
            <person name="Berlin A."/>
            <person name="Gnerre S."/>
            <person name="Jaffe D."/>
            <person name="MacCallum I."/>
            <person name="Young S."/>
            <person name="Walker B.J."/>
            <person name="Lander E.S."/>
            <person name="Lindblad-Toh K."/>
        </authorList>
    </citation>
    <scope>NUCLEOTIDE SEQUENCE [LARGE SCALE GENOMIC DNA]</scope>
</reference>
<keyword evidence="4" id="KW-1185">Reference proteome</keyword>
<dbReference type="InParanoid" id="W5N1C6"/>
<evidence type="ECO:0000259" key="2">
    <source>
        <dbReference type="Pfam" id="PF03172"/>
    </source>
</evidence>
<dbReference type="Proteomes" id="UP000018468">
    <property type="component" value="Linkage group LG12"/>
</dbReference>
<proteinExistence type="predicted"/>
<dbReference type="STRING" id="7918.ENSLOCP00000014435"/>
<dbReference type="Bgee" id="ENSLOCG00000011736">
    <property type="expression patterns" value="Expressed in heart and 11 other cell types or tissues"/>
</dbReference>
<dbReference type="EMBL" id="AHAT01036283">
    <property type="status" value="NOT_ANNOTATED_CDS"/>
    <property type="molecule type" value="Genomic_DNA"/>
</dbReference>
<protein>
    <recommendedName>
        <fullName evidence="2">HSR domain-containing protein</fullName>
    </recommendedName>
</protein>
<organism evidence="3 4">
    <name type="scientific">Lepisosteus oculatus</name>
    <name type="common">Spotted gar</name>
    <dbReference type="NCBI Taxonomy" id="7918"/>
    <lineage>
        <taxon>Eukaryota</taxon>
        <taxon>Metazoa</taxon>
        <taxon>Chordata</taxon>
        <taxon>Craniata</taxon>
        <taxon>Vertebrata</taxon>
        <taxon>Euteleostomi</taxon>
        <taxon>Actinopterygii</taxon>
        <taxon>Neopterygii</taxon>
        <taxon>Holostei</taxon>
        <taxon>Semionotiformes</taxon>
        <taxon>Lepisosteidae</taxon>
        <taxon>Lepisosteus</taxon>
    </lineage>
</organism>
<dbReference type="eggNOG" id="ENOG502SSG8">
    <property type="taxonomic scope" value="Eukaryota"/>
</dbReference>
<evidence type="ECO:0000256" key="1">
    <source>
        <dbReference type="SAM" id="MobiDB-lite"/>
    </source>
</evidence>
<dbReference type="InterPro" id="IPR004865">
    <property type="entry name" value="HSR_dom"/>
</dbReference>
<feature type="compositionally biased region" description="Basic and acidic residues" evidence="1">
    <location>
        <begin position="111"/>
        <end position="126"/>
    </location>
</feature>